<accession>A0A2T7TF13</accession>
<dbReference type="Proteomes" id="UP000245992">
    <property type="component" value="Unassembled WGS sequence"/>
</dbReference>
<proteinExistence type="predicted"/>
<dbReference type="Pfam" id="PF01494">
    <property type="entry name" value="FAD_binding_3"/>
    <property type="match status" value="1"/>
</dbReference>
<dbReference type="InterPro" id="IPR002938">
    <property type="entry name" value="FAD-bd"/>
</dbReference>
<dbReference type="SUPFAM" id="SSF51905">
    <property type="entry name" value="FAD/NAD(P)-binding domain"/>
    <property type="match status" value="1"/>
</dbReference>
<keyword evidence="5" id="KW-1185">Reference proteome</keyword>
<dbReference type="AlphaFoldDB" id="A0A2T7TF13"/>
<comment type="caution">
    <text evidence="4">The sequence shown here is derived from an EMBL/GenBank/DDBJ whole genome shotgun (WGS) entry which is preliminary data.</text>
</comment>
<dbReference type="PANTHER" id="PTHR43476:SF4">
    <property type="entry name" value="BLR0106 PROTEIN"/>
    <property type="match status" value="1"/>
</dbReference>
<feature type="domain" description="FAD-binding" evidence="3">
    <location>
        <begin position="126"/>
        <end position="313"/>
    </location>
</feature>
<organism evidence="4 5">
    <name type="scientific">Streptomyces scopuliridis RB72</name>
    <dbReference type="NCBI Taxonomy" id="1440053"/>
    <lineage>
        <taxon>Bacteria</taxon>
        <taxon>Bacillati</taxon>
        <taxon>Actinomycetota</taxon>
        <taxon>Actinomycetes</taxon>
        <taxon>Kitasatosporales</taxon>
        <taxon>Streptomycetaceae</taxon>
        <taxon>Streptomyces</taxon>
    </lineage>
</organism>
<evidence type="ECO:0000313" key="5">
    <source>
        <dbReference type="Proteomes" id="UP000245992"/>
    </source>
</evidence>
<dbReference type="GO" id="GO:0071949">
    <property type="term" value="F:FAD binding"/>
    <property type="evidence" value="ECO:0007669"/>
    <property type="project" value="InterPro"/>
</dbReference>
<dbReference type="STRING" id="1440053.GCA_000718095_00492"/>
<evidence type="ECO:0000259" key="3">
    <source>
        <dbReference type="Pfam" id="PF01494"/>
    </source>
</evidence>
<dbReference type="Gene3D" id="3.50.50.60">
    <property type="entry name" value="FAD/NAD(P)-binding domain"/>
    <property type="match status" value="1"/>
</dbReference>
<protein>
    <recommendedName>
        <fullName evidence="3">FAD-binding domain-containing protein</fullName>
    </recommendedName>
</protein>
<dbReference type="EMBL" id="AZSP01000017">
    <property type="protein sequence ID" value="PVE13707.1"/>
    <property type="molecule type" value="Genomic_DNA"/>
</dbReference>
<reference evidence="4 5" key="1">
    <citation type="submission" date="2013-12" db="EMBL/GenBank/DDBJ databases">
        <title>Annotated genome of Streptomyces scopuliridis.</title>
        <authorList>
            <person name="Olson J.B."/>
        </authorList>
    </citation>
    <scope>NUCLEOTIDE SEQUENCE [LARGE SCALE GENOMIC DNA]</scope>
    <source>
        <strain evidence="4 5">RB72</strain>
    </source>
</reference>
<name>A0A2T7TF13_9ACTN</name>
<sequence>MAVVGAGAAGAFFTLELSRLRPDITIDLYDRDSRGPGAGIVMSTDFMDHVQRVFPRAFALPATARGVWNRTLTLCGDERIWSGAYGMVGLRRRTFHSHVRQLAADSPRVRLIRRTVTSIPEGRDAPDVIVLADGAGSRLRTSRREAFGTTVTAGRTRFLWAAAPVVLEPSFVLKDLGPGLLIVHSYPHAADESTFIVEADPTTLAGHGLDDRPLPELEKRLAALFTDELRGAPLHAQTAGWQPFRTIVNERWHDGRSVLIGDAAHTVHFSTGSGTTLAIDDAMCLAGALAEGTAVPEALDTYARTRQPVIGAAQAEARESVEWFETLCRRGRTNGHRTVFALRSRRPMNTFDRLRDRDPEFTAQTVHRLAGRPTDAEPRDVPLTVGGLILESRVAEADGSGGKPAGLVLRTADGAVRCPVGDDATAPGALKAAGARAVGLLVAAASGPDESTARGPATIAAEAAARGFDFLAVPSQTGTGRIARTRRAEELTFAGALPVVLLSAEDLSADEINTLIASGRTDMVAHLPADPPEEPT</sequence>
<dbReference type="PANTHER" id="PTHR43476">
    <property type="entry name" value="3-(3-HYDROXY-PHENYL)PROPIONATE/3-HYDROXYCINNAMIC ACID HYDROXYLASE"/>
    <property type="match status" value="1"/>
</dbReference>
<dbReference type="Gene3D" id="3.30.9.20">
    <property type="match status" value="1"/>
</dbReference>
<evidence type="ECO:0000256" key="1">
    <source>
        <dbReference type="ARBA" id="ARBA00023002"/>
    </source>
</evidence>
<evidence type="ECO:0000313" key="4">
    <source>
        <dbReference type="EMBL" id="PVE13707.1"/>
    </source>
</evidence>
<gene>
    <name evidence="4" type="ORF">Y717_09925</name>
</gene>
<keyword evidence="1" id="KW-0560">Oxidoreductase</keyword>
<dbReference type="InterPro" id="IPR050631">
    <property type="entry name" value="PheA/TfdB_FAD_monoxygenase"/>
</dbReference>
<keyword evidence="2" id="KW-0520">NAD</keyword>
<dbReference type="InterPro" id="IPR036188">
    <property type="entry name" value="FAD/NAD-bd_sf"/>
</dbReference>
<evidence type="ECO:0000256" key="2">
    <source>
        <dbReference type="ARBA" id="ARBA00023027"/>
    </source>
</evidence>
<dbReference type="GO" id="GO:0016491">
    <property type="term" value="F:oxidoreductase activity"/>
    <property type="evidence" value="ECO:0007669"/>
    <property type="project" value="UniProtKB-KW"/>
</dbReference>